<sequence>MRTAHTQRGFSLYELMVVIAVMAILSGIALPALGAMSAGNDLNTAQENLIETLKKARGMAVSHSTFATVTIDSAARTVQLSLADGSRPVESFSMRPDIGIGADATLVFGAMGTVTAQTGTTAIVLSAPGYSGLPQRRIDISSTGIVTATR</sequence>
<evidence type="ECO:0008006" key="4">
    <source>
        <dbReference type="Google" id="ProtNLM"/>
    </source>
</evidence>
<dbReference type="SUPFAM" id="SSF54523">
    <property type="entry name" value="Pili subunits"/>
    <property type="match status" value="1"/>
</dbReference>
<feature type="transmembrane region" description="Helical" evidence="1">
    <location>
        <begin position="12"/>
        <end position="33"/>
    </location>
</feature>
<dbReference type="Pfam" id="PF07963">
    <property type="entry name" value="N_methyl"/>
    <property type="match status" value="1"/>
</dbReference>
<keyword evidence="3" id="KW-1185">Reference proteome</keyword>
<organism evidence="2 3">
    <name type="scientific">Ferrigenium kumadai</name>
    <dbReference type="NCBI Taxonomy" id="1682490"/>
    <lineage>
        <taxon>Bacteria</taxon>
        <taxon>Pseudomonadati</taxon>
        <taxon>Pseudomonadota</taxon>
        <taxon>Betaproteobacteria</taxon>
        <taxon>Nitrosomonadales</taxon>
        <taxon>Gallionellaceae</taxon>
        <taxon>Ferrigenium</taxon>
    </lineage>
</organism>
<dbReference type="Gene3D" id="3.30.700.10">
    <property type="entry name" value="Glycoprotein, Type 4 Pilin"/>
    <property type="match status" value="1"/>
</dbReference>
<evidence type="ECO:0000313" key="3">
    <source>
        <dbReference type="Proteomes" id="UP001319121"/>
    </source>
</evidence>
<dbReference type="Proteomes" id="UP001319121">
    <property type="component" value="Chromosome"/>
</dbReference>
<gene>
    <name evidence="2" type="ORF">FGKAn22_06060</name>
</gene>
<reference evidence="2 3" key="1">
    <citation type="submission" date="2019-03" db="EMBL/GenBank/DDBJ databases">
        <title>Complete genome sequence of Ferrigenium kumadai strain An22, a microaerophilic iron-oxidizing bacterium isolated from a paddy field soil.</title>
        <authorList>
            <person name="Watanabe T."/>
            <person name="Asakawa S."/>
        </authorList>
    </citation>
    <scope>NUCLEOTIDE SEQUENCE [LARGE SCALE GENOMIC DNA]</scope>
    <source>
        <strain evidence="2 3">An22</strain>
    </source>
</reference>
<name>A0AAN1VZ39_9PROT</name>
<keyword evidence="1" id="KW-1133">Transmembrane helix</keyword>
<dbReference type="InterPro" id="IPR045584">
    <property type="entry name" value="Pilin-like"/>
</dbReference>
<dbReference type="EMBL" id="AP019536">
    <property type="protein sequence ID" value="BBI98913.1"/>
    <property type="molecule type" value="Genomic_DNA"/>
</dbReference>
<accession>A0AAN1VZ39</accession>
<dbReference type="RefSeq" id="WP_212786519.1">
    <property type="nucleotide sequence ID" value="NZ_AP019536.1"/>
</dbReference>
<keyword evidence="1" id="KW-0812">Transmembrane</keyword>
<protein>
    <recommendedName>
        <fullName evidence="4">Prepilin-type N-terminal cleavage/methylation domain-containing protein</fullName>
    </recommendedName>
</protein>
<dbReference type="AlphaFoldDB" id="A0AAN1VZ39"/>
<dbReference type="KEGG" id="fku:FGKAn22_06060"/>
<proteinExistence type="predicted"/>
<dbReference type="NCBIfam" id="TIGR02532">
    <property type="entry name" value="IV_pilin_GFxxxE"/>
    <property type="match status" value="1"/>
</dbReference>
<keyword evidence="1" id="KW-0472">Membrane</keyword>
<evidence type="ECO:0000256" key="1">
    <source>
        <dbReference type="SAM" id="Phobius"/>
    </source>
</evidence>
<evidence type="ECO:0000313" key="2">
    <source>
        <dbReference type="EMBL" id="BBI98913.1"/>
    </source>
</evidence>
<dbReference type="InterPro" id="IPR012902">
    <property type="entry name" value="N_methyl_site"/>
</dbReference>